<gene>
    <name evidence="1" type="ORF">FYJ68_02300</name>
</gene>
<dbReference type="EMBL" id="VUNC01000001">
    <property type="protein sequence ID" value="MST71943.1"/>
    <property type="molecule type" value="Genomic_DNA"/>
</dbReference>
<proteinExistence type="predicted"/>
<reference evidence="1 2" key="1">
    <citation type="submission" date="2019-08" db="EMBL/GenBank/DDBJ databases">
        <title>In-depth cultivation of the pig gut microbiome towards novel bacterial diversity and tailored functional studies.</title>
        <authorList>
            <person name="Wylensek D."/>
            <person name="Hitch T.C.A."/>
            <person name="Clavel T."/>
        </authorList>
    </citation>
    <scope>NUCLEOTIDE SEQUENCE [LARGE SCALE GENOMIC DNA]</scope>
    <source>
        <strain evidence="1 2">CA-Schmier-601-WT-1</strain>
    </source>
</reference>
<sequence>MGRRGLRLPARCRDGRVAGHPQRLPQGAAAQRGGVSLMGTCACTCREGSGSYGRRLERRRAMDALFSAPAVVDVMAGEGLGESGRADLRRLVGLEWEQFDAVLGMNGRAGCQDDLRSFLSYRCAQYLAFPHPLIPLVLGEYVEAERTGRNLVEEKYARMMAVTDPDGYQRDWARRLGTPSPVRAAALRQIRALLSPALESAARELPQSHRHARPDESVPGRVSALDYFEAEVAGYSLGTLFALRDALGEQLKHTNPIALSYVLAARLGKATEAIS</sequence>
<accession>A0A6N7XC21</accession>
<dbReference type="Proteomes" id="UP000469325">
    <property type="component" value="Unassembled WGS sequence"/>
</dbReference>
<evidence type="ECO:0000313" key="1">
    <source>
        <dbReference type="EMBL" id="MST71943.1"/>
    </source>
</evidence>
<organism evidence="1 2">
    <name type="scientific">Olsenella porci</name>
    <dbReference type="NCBI Taxonomy" id="2652279"/>
    <lineage>
        <taxon>Bacteria</taxon>
        <taxon>Bacillati</taxon>
        <taxon>Actinomycetota</taxon>
        <taxon>Coriobacteriia</taxon>
        <taxon>Coriobacteriales</taxon>
        <taxon>Atopobiaceae</taxon>
        <taxon>Olsenella</taxon>
    </lineage>
</organism>
<dbReference type="InterPro" id="IPR025191">
    <property type="entry name" value="DUF4125"/>
</dbReference>
<protein>
    <submittedName>
        <fullName evidence="1">DUF4125 family protein</fullName>
    </submittedName>
</protein>
<name>A0A6N7XC21_9ACTN</name>
<keyword evidence="2" id="KW-1185">Reference proteome</keyword>
<dbReference type="Pfam" id="PF13526">
    <property type="entry name" value="DUF4125"/>
    <property type="match status" value="1"/>
</dbReference>
<evidence type="ECO:0000313" key="2">
    <source>
        <dbReference type="Proteomes" id="UP000469325"/>
    </source>
</evidence>
<comment type="caution">
    <text evidence="1">The sequence shown here is derived from an EMBL/GenBank/DDBJ whole genome shotgun (WGS) entry which is preliminary data.</text>
</comment>
<dbReference type="AlphaFoldDB" id="A0A6N7XC21"/>